<evidence type="ECO:0000256" key="6">
    <source>
        <dbReference type="ARBA" id="ARBA00023098"/>
    </source>
</evidence>
<dbReference type="InterPro" id="IPR014358">
    <property type="entry name" value="Enoyl-ACP_Rdtase_NADH"/>
</dbReference>
<dbReference type="PIRSF" id="PIRSF000094">
    <property type="entry name" value="Enoyl-ACP_rdct"/>
    <property type="match status" value="1"/>
</dbReference>
<comment type="pathway">
    <text evidence="1">Lipid metabolism.</text>
</comment>
<comment type="catalytic activity">
    <reaction evidence="8">
        <text>a 2,3-saturated acyl-[ACP] + NAD(+) = a (2E)-enoyl-[ACP] + NADH + H(+)</text>
        <dbReference type="Rhea" id="RHEA:10240"/>
        <dbReference type="Rhea" id="RHEA-COMP:9925"/>
        <dbReference type="Rhea" id="RHEA-COMP:9926"/>
        <dbReference type="ChEBI" id="CHEBI:15378"/>
        <dbReference type="ChEBI" id="CHEBI:57540"/>
        <dbReference type="ChEBI" id="CHEBI:57945"/>
        <dbReference type="ChEBI" id="CHEBI:78784"/>
        <dbReference type="ChEBI" id="CHEBI:78785"/>
        <dbReference type="EC" id="1.3.1.9"/>
    </reaction>
</comment>
<name>A0ABW2GMJ0_9ACTN</name>
<dbReference type="InterPro" id="IPR036291">
    <property type="entry name" value="NAD(P)-bd_dom_sf"/>
</dbReference>
<evidence type="ECO:0000256" key="8">
    <source>
        <dbReference type="PIRNR" id="PIRNR000094"/>
    </source>
</evidence>
<accession>A0ABW2GMJ0</accession>
<keyword evidence="8" id="KW-0520">NAD</keyword>
<keyword evidence="3 8" id="KW-0444">Lipid biosynthesis</keyword>
<dbReference type="InterPro" id="IPR002347">
    <property type="entry name" value="SDR_fam"/>
</dbReference>
<dbReference type="NCBIfam" id="NF005908">
    <property type="entry name" value="PRK07889.1"/>
    <property type="match status" value="1"/>
</dbReference>
<dbReference type="PANTHER" id="PTHR43159">
    <property type="entry name" value="ENOYL-[ACYL-CARRIER-PROTEIN] REDUCTASE"/>
    <property type="match status" value="1"/>
</dbReference>
<evidence type="ECO:0000256" key="2">
    <source>
        <dbReference type="ARBA" id="ARBA00009233"/>
    </source>
</evidence>
<keyword evidence="4" id="KW-0276">Fatty acid metabolism</keyword>
<organism evidence="9 10">
    <name type="scientific">Catellatospora aurea</name>
    <dbReference type="NCBI Taxonomy" id="1337874"/>
    <lineage>
        <taxon>Bacteria</taxon>
        <taxon>Bacillati</taxon>
        <taxon>Actinomycetota</taxon>
        <taxon>Actinomycetes</taxon>
        <taxon>Micromonosporales</taxon>
        <taxon>Micromonosporaceae</taxon>
        <taxon>Catellatospora</taxon>
    </lineage>
</organism>
<sequence>MLLEGKRILVTGVITEQSIAFNVAKIAQEQGATVVLTGYGRLSLVERIAKRLPVTAPVIELDATNPEQLAALADNVRGYVDGLDGVVHSIGFAPSTALGGTFLQTPWEDVATAVHVSTYSYKALAMATLPLMPNGGSIVGLTFDATVAWPVYDWMGVAKAGLESASRYLANYLGDQGIRSNLVSAGPLRTMAAKSIPGFEKFEESWTERAPLGWNLTDTVPTAKAVCALLSDWFPATTGEIIHVDGGYHALGA</sequence>
<proteinExistence type="inferred from homology"/>
<evidence type="ECO:0000256" key="5">
    <source>
        <dbReference type="ARBA" id="ARBA00023002"/>
    </source>
</evidence>
<evidence type="ECO:0000313" key="10">
    <source>
        <dbReference type="Proteomes" id="UP001596392"/>
    </source>
</evidence>
<evidence type="ECO:0000256" key="1">
    <source>
        <dbReference type="ARBA" id="ARBA00005189"/>
    </source>
</evidence>
<protein>
    <recommendedName>
        <fullName evidence="8">Enoyl-[acyl-carrier-protein] reductase [NADH]</fullName>
        <ecNumber evidence="8">1.3.1.9</ecNumber>
    </recommendedName>
</protein>
<dbReference type="PANTHER" id="PTHR43159:SF2">
    <property type="entry name" value="ENOYL-[ACYL-CARRIER-PROTEIN] REDUCTASE [NADH], CHLOROPLASTIC"/>
    <property type="match status" value="1"/>
</dbReference>
<gene>
    <name evidence="9" type="primary">fabI</name>
    <name evidence="9" type="ORF">ACFQO7_01470</name>
</gene>
<dbReference type="Proteomes" id="UP001596392">
    <property type="component" value="Unassembled WGS sequence"/>
</dbReference>
<dbReference type="Gene3D" id="3.40.50.720">
    <property type="entry name" value="NAD(P)-binding Rossmann-like Domain"/>
    <property type="match status" value="1"/>
</dbReference>
<dbReference type="SUPFAM" id="SSF51735">
    <property type="entry name" value="NAD(P)-binding Rossmann-fold domains"/>
    <property type="match status" value="1"/>
</dbReference>
<evidence type="ECO:0000256" key="4">
    <source>
        <dbReference type="ARBA" id="ARBA00022832"/>
    </source>
</evidence>
<dbReference type="CDD" id="cd05372">
    <property type="entry name" value="ENR_SDR"/>
    <property type="match status" value="1"/>
</dbReference>
<keyword evidence="6" id="KW-0443">Lipid metabolism</keyword>
<dbReference type="GO" id="GO:0004318">
    <property type="term" value="F:enoyl-[acyl-carrier-protein] reductase (NADH) activity"/>
    <property type="evidence" value="ECO:0007669"/>
    <property type="project" value="UniProtKB-EC"/>
</dbReference>
<evidence type="ECO:0000313" key="9">
    <source>
        <dbReference type="EMBL" id="MFC7241137.1"/>
    </source>
</evidence>
<comment type="caution">
    <text evidence="9">The sequence shown here is derived from an EMBL/GenBank/DDBJ whole genome shotgun (WGS) entry which is preliminary data.</text>
</comment>
<dbReference type="Pfam" id="PF13561">
    <property type="entry name" value="adh_short_C2"/>
    <property type="match status" value="1"/>
</dbReference>
<dbReference type="RefSeq" id="WP_360529048.1">
    <property type="nucleotide sequence ID" value="NZ_JBHTAC010000001.1"/>
</dbReference>
<keyword evidence="7 8" id="KW-0275">Fatty acid biosynthesis</keyword>
<evidence type="ECO:0000256" key="7">
    <source>
        <dbReference type="ARBA" id="ARBA00023160"/>
    </source>
</evidence>
<comment type="similarity">
    <text evidence="2 8">Belongs to the short-chain dehydrogenases/reductases (SDR) family. FabI subfamily.</text>
</comment>
<keyword evidence="5 8" id="KW-0560">Oxidoreductase</keyword>
<keyword evidence="10" id="KW-1185">Reference proteome</keyword>
<dbReference type="EMBL" id="JBHTAC010000001">
    <property type="protein sequence ID" value="MFC7241137.1"/>
    <property type="molecule type" value="Genomic_DNA"/>
</dbReference>
<reference evidence="10" key="1">
    <citation type="journal article" date="2019" name="Int. J. Syst. Evol. Microbiol.">
        <title>The Global Catalogue of Microorganisms (GCM) 10K type strain sequencing project: providing services to taxonomists for standard genome sequencing and annotation.</title>
        <authorList>
            <consortium name="The Broad Institute Genomics Platform"/>
            <consortium name="The Broad Institute Genome Sequencing Center for Infectious Disease"/>
            <person name="Wu L."/>
            <person name="Ma J."/>
        </authorList>
    </citation>
    <scope>NUCLEOTIDE SEQUENCE [LARGE SCALE GENOMIC DNA]</scope>
    <source>
        <strain evidence="10">CGMCC 1.9106</strain>
    </source>
</reference>
<evidence type="ECO:0000256" key="3">
    <source>
        <dbReference type="ARBA" id="ARBA00022516"/>
    </source>
</evidence>
<dbReference type="EC" id="1.3.1.9" evidence="8"/>